<dbReference type="Gene3D" id="2.130.10.10">
    <property type="entry name" value="YVTN repeat-like/Quinoprotein amine dehydrogenase"/>
    <property type="match status" value="3"/>
</dbReference>
<dbReference type="InterPro" id="IPR001680">
    <property type="entry name" value="WD40_rpt"/>
</dbReference>
<keyword evidence="2 11" id="KW-0853">WD repeat</keyword>
<dbReference type="InterPro" id="IPR020472">
    <property type="entry name" value="WD40_PAC1"/>
</dbReference>
<name>A0A081CFY9_PSEA2</name>
<feature type="repeat" description="WD" evidence="11">
    <location>
        <begin position="781"/>
        <end position="803"/>
    </location>
</feature>
<feature type="region of interest" description="Disordered" evidence="13">
    <location>
        <begin position="97"/>
        <end position="130"/>
    </location>
</feature>
<evidence type="ECO:0000256" key="13">
    <source>
        <dbReference type="SAM" id="MobiDB-lite"/>
    </source>
</evidence>
<feature type="region of interest" description="Disordered" evidence="13">
    <location>
        <begin position="270"/>
        <end position="310"/>
    </location>
</feature>
<feature type="repeat" description="WD" evidence="11">
    <location>
        <begin position="653"/>
        <end position="692"/>
    </location>
</feature>
<evidence type="ECO:0000313" key="14">
    <source>
        <dbReference type="EMBL" id="GAK65585.1"/>
    </source>
</evidence>
<dbReference type="InterPro" id="IPR015943">
    <property type="entry name" value="WD40/YVTN_repeat-like_dom_sf"/>
</dbReference>
<comment type="subcellular location">
    <subcellularLocation>
        <location evidence="1">Mitochondrion outer membrane</location>
        <topology evidence="1">Peripheral membrane protein</topology>
        <orientation evidence="1">Cytoplasmic side</orientation>
    </subcellularLocation>
</comment>
<keyword evidence="15" id="KW-1185">Reference proteome</keyword>
<dbReference type="FunFam" id="2.130.10.10:FF:001850">
    <property type="entry name" value="Trp-asp repeats containing protein"/>
    <property type="match status" value="1"/>
</dbReference>
<gene>
    <name evidence="14" type="ORF">PAN0_009d3803</name>
</gene>
<dbReference type="RefSeq" id="XP_014656248.1">
    <property type="nucleotide sequence ID" value="XM_014800762.1"/>
</dbReference>
<evidence type="ECO:0000256" key="2">
    <source>
        <dbReference type="ARBA" id="ARBA00022574"/>
    </source>
</evidence>
<feature type="coiled-coil region" evidence="12">
    <location>
        <begin position="378"/>
        <end position="405"/>
    </location>
</feature>
<evidence type="ECO:0000256" key="10">
    <source>
        <dbReference type="ARBA" id="ARBA00043913"/>
    </source>
</evidence>
<dbReference type="Proteomes" id="UP000053758">
    <property type="component" value="Unassembled WGS sequence"/>
</dbReference>
<evidence type="ECO:0000256" key="7">
    <source>
        <dbReference type="ARBA" id="ARBA00023136"/>
    </source>
</evidence>
<dbReference type="InterPro" id="IPR036322">
    <property type="entry name" value="WD40_repeat_dom_sf"/>
</dbReference>
<dbReference type="PROSITE" id="PS50294">
    <property type="entry name" value="WD_REPEATS_REGION"/>
    <property type="match status" value="5"/>
</dbReference>
<evidence type="ECO:0000256" key="1">
    <source>
        <dbReference type="ARBA" id="ARBA00004570"/>
    </source>
</evidence>
<keyword evidence="6" id="KW-0496">Mitochondrion</keyword>
<comment type="function">
    <text evidence="10">Involved in mitochondrial fission. Acts as an adapter protein required to form mitochondrial fission complexes. Formation of these complexes is required to promote constriction and fission of the mitochondrial compartment at a late step in mitochondrial division.</text>
</comment>
<evidence type="ECO:0000256" key="8">
    <source>
        <dbReference type="ARBA" id="ARBA00038415"/>
    </source>
</evidence>
<protein>
    <recommendedName>
        <fullName evidence="9">Mitochondrial division protein 1</fullName>
    </recommendedName>
</protein>
<dbReference type="InterPro" id="IPR019775">
    <property type="entry name" value="WD40_repeat_CS"/>
</dbReference>
<dbReference type="GO" id="GO:0005741">
    <property type="term" value="C:mitochondrial outer membrane"/>
    <property type="evidence" value="ECO:0007669"/>
    <property type="project" value="UniProtKB-SubCell"/>
</dbReference>
<reference evidence="14" key="1">
    <citation type="submission" date="2014-07" db="EMBL/GenBank/DDBJ databases">
        <title>Draft genome sequence of the yeast Pseudozyma antarctica JCM 10317 known as a producer of lipase B which used in a wide range of industrial applications.</title>
        <authorList>
            <person name="Morita T."/>
            <person name="Saika A."/>
            <person name="Koike H."/>
        </authorList>
    </citation>
    <scope>NUCLEOTIDE SEQUENCE</scope>
    <source>
        <strain evidence="14">JCM 10317</strain>
    </source>
</reference>
<evidence type="ECO:0000256" key="12">
    <source>
        <dbReference type="SAM" id="Coils"/>
    </source>
</evidence>
<keyword evidence="5 12" id="KW-0175">Coiled coil</keyword>
<feature type="repeat" description="WD" evidence="11">
    <location>
        <begin position="804"/>
        <end position="843"/>
    </location>
</feature>
<dbReference type="HOGENOM" id="CLU_012350_0_0_1"/>
<dbReference type="AlphaFoldDB" id="A0A081CFY9"/>
<evidence type="ECO:0000256" key="6">
    <source>
        <dbReference type="ARBA" id="ARBA00023128"/>
    </source>
</evidence>
<feature type="repeat" description="WD" evidence="11">
    <location>
        <begin position="884"/>
        <end position="915"/>
    </location>
</feature>
<feature type="repeat" description="WD" evidence="11">
    <location>
        <begin position="511"/>
        <end position="552"/>
    </location>
</feature>
<sequence>MQKVRGHAKEEQQQQEEEGNHSASVRYGGLDRRACWATEVERQPIQREGRDGDLLQPNSSNPACHSIVALIQLHAPNKLFLGYLNLGAPICASLSKKRRQDHHPRSEHRASPHLAYDSRNGEASSGLPASQSIRNTLSGAISSTKAYLQPFAPGSPYLGSNGANAHTEPGRLLSDVAPQLMTTRMMAAVANSNTALGLTPDGQRRARLLLTPGFSISSPARSLVRIGGSLIQSGIGRGPMNGITSHELFVLEESDRILATAAQDLALTDTSSNSRAAIQDAKSRSEPPVSLLRGFQATIPSSTEGRQRRRRVRAIASGYEDGPEGPTKLGLKAMGDKARGLMVEGVETEPVSAFQAREQRHARRNHASRILSRGKDGARASMIQLEELERQLREIEREQDDVGVKRALIDAEVSAVDAKIQVLEKIKAGLHTKLLGLREEELELADEHEGVGELLAVQKHLRAMPGGPAAAANAAASGATTSQGSSRRRKGPLFMPSEHDELPSGVAFMTLADHSAPITSLDFTEPYGTLVSASLDETVRVWDLASGDEVGRLRGHSGTVKCLQVEDEVCITGGTDHAIRIWDLTKVENFEARLSMTASGELRARKRSPDLNRSPELGDQSMDSIKIRDGDTTVGEEDEEEVRDEFDPCVKSLEGHSKSVTALYFDDNCLVTGASDKTLRQWDLNTGQCVLTMDILWAISNPTSSQAISQSEFGFPESPSRKASSSAILGSTRPELNSRDSFSVLNNVSGAFAYPTPPYADGSWEMYQDFVGGVQFWGYALASGSGDGGVRMWDMRTGQAHRTLLGHTAPVTCLQFDEHHVISGSLDKSIRIWDLRMGSISDTIRYDHPVTALQFDSRKILAATGENGVKIFNRTTLQHGALTLNGHTSPVERLRYMDTYAVSGGKDSVVKVWAL</sequence>
<dbReference type="EMBL" id="DF830076">
    <property type="protein sequence ID" value="GAK65585.1"/>
    <property type="molecule type" value="Genomic_DNA"/>
</dbReference>
<dbReference type="PRINTS" id="PR00320">
    <property type="entry name" value="GPROTEINBRPT"/>
</dbReference>
<dbReference type="FunFam" id="2.130.10.10:FF:000838">
    <property type="entry name" value="Mitochondrial division protein 1"/>
    <property type="match status" value="1"/>
</dbReference>
<keyword evidence="3" id="KW-0677">Repeat</keyword>
<dbReference type="PANTHER" id="PTHR19879:SF9">
    <property type="entry name" value="TRANSCRIPTION INITIATION FACTOR TFIID SUBUNIT 5"/>
    <property type="match status" value="1"/>
</dbReference>
<evidence type="ECO:0000256" key="5">
    <source>
        <dbReference type="ARBA" id="ARBA00023054"/>
    </source>
</evidence>
<dbReference type="PROSITE" id="PS00678">
    <property type="entry name" value="WD_REPEATS_1"/>
    <property type="match status" value="4"/>
</dbReference>
<evidence type="ECO:0000256" key="9">
    <source>
        <dbReference type="ARBA" id="ARBA00039789"/>
    </source>
</evidence>
<feature type="region of interest" description="Disordered" evidence="13">
    <location>
        <begin position="468"/>
        <end position="493"/>
    </location>
</feature>
<evidence type="ECO:0000256" key="11">
    <source>
        <dbReference type="PROSITE-ProRule" id="PRU00221"/>
    </source>
</evidence>
<accession>A0A081CFY9</accession>
<dbReference type="GeneID" id="26304682"/>
<proteinExistence type="inferred from homology"/>
<organism evidence="14">
    <name type="scientific">Pseudozyma antarctica</name>
    <name type="common">Yeast</name>
    <name type="synonym">Candida antarctica</name>
    <dbReference type="NCBI Taxonomy" id="84753"/>
    <lineage>
        <taxon>Eukaryota</taxon>
        <taxon>Fungi</taxon>
        <taxon>Dikarya</taxon>
        <taxon>Basidiomycota</taxon>
        <taxon>Ustilaginomycotina</taxon>
        <taxon>Ustilaginomycetes</taxon>
        <taxon>Ustilaginales</taxon>
        <taxon>Ustilaginaceae</taxon>
        <taxon>Moesziomyces</taxon>
    </lineage>
</organism>
<dbReference type="PROSITE" id="PS50082">
    <property type="entry name" value="WD_REPEATS_2"/>
    <property type="match status" value="6"/>
</dbReference>
<evidence type="ECO:0000256" key="4">
    <source>
        <dbReference type="ARBA" id="ARBA00022787"/>
    </source>
</evidence>
<dbReference type="Pfam" id="PF00400">
    <property type="entry name" value="WD40"/>
    <property type="match status" value="5"/>
</dbReference>
<dbReference type="FunFam" id="2.130.10.10:FF:000840">
    <property type="entry name" value="Related to CAF4-CCR4 associated factor"/>
    <property type="match status" value="1"/>
</dbReference>
<dbReference type="PANTHER" id="PTHR19879">
    <property type="entry name" value="TRANSCRIPTION INITIATION FACTOR TFIID"/>
    <property type="match status" value="1"/>
</dbReference>
<feature type="region of interest" description="Disordered" evidence="13">
    <location>
        <begin position="1"/>
        <end position="26"/>
    </location>
</feature>
<keyword evidence="7" id="KW-0472">Membrane</keyword>
<evidence type="ECO:0000313" key="15">
    <source>
        <dbReference type="Proteomes" id="UP000053758"/>
    </source>
</evidence>
<dbReference type="SUPFAM" id="SSF50978">
    <property type="entry name" value="WD40 repeat-like"/>
    <property type="match status" value="1"/>
</dbReference>
<dbReference type="SMART" id="SM00320">
    <property type="entry name" value="WD40"/>
    <property type="match status" value="7"/>
</dbReference>
<comment type="similarity">
    <text evidence="8">Belongs to the WD repeat MDV1/CAF4 family.</text>
</comment>
<feature type="compositionally biased region" description="Low complexity" evidence="13">
    <location>
        <begin position="468"/>
        <end position="485"/>
    </location>
</feature>
<feature type="region of interest" description="Disordered" evidence="13">
    <location>
        <begin position="601"/>
        <end position="623"/>
    </location>
</feature>
<feature type="compositionally biased region" description="Polar residues" evidence="13">
    <location>
        <begin position="121"/>
        <end position="130"/>
    </location>
</feature>
<dbReference type="CDD" id="cd00200">
    <property type="entry name" value="WD40"/>
    <property type="match status" value="1"/>
</dbReference>
<dbReference type="Gene3D" id="6.10.280.220">
    <property type="match status" value="1"/>
</dbReference>
<keyword evidence="4" id="KW-1000">Mitochondrion outer membrane</keyword>
<feature type="repeat" description="WD" evidence="11">
    <location>
        <begin position="553"/>
        <end position="592"/>
    </location>
</feature>
<evidence type="ECO:0000256" key="3">
    <source>
        <dbReference type="ARBA" id="ARBA00022737"/>
    </source>
</evidence>